<sequence>MKKKNIPAKETKKKLQANERKILKKTPKFTTENRNAYKNMHIFCKTTTTIKATRKSCKAATNHIKIMLAMAMLLVLLPPSQAANKLQCTDKPLNPAPAIGNAMIGNVAYSCWLLLAGCVV</sequence>
<reference evidence="1" key="2">
    <citation type="journal article" date="2014" name="BMC Genomics">
        <title>A genomic perspective to assessing quality of mass-reared SIT flies used in Mediterranean fruit fly (Ceratitis capitata) eradication in California.</title>
        <authorList>
            <person name="Calla B."/>
            <person name="Hall B."/>
            <person name="Hou S."/>
            <person name="Geib S.M."/>
        </authorList>
    </citation>
    <scope>NUCLEOTIDE SEQUENCE</scope>
</reference>
<organism evidence="1">
    <name type="scientific">Ceratitis capitata</name>
    <name type="common">Mediterranean fruit fly</name>
    <name type="synonym">Tephritis capitata</name>
    <dbReference type="NCBI Taxonomy" id="7213"/>
    <lineage>
        <taxon>Eukaryota</taxon>
        <taxon>Metazoa</taxon>
        <taxon>Ecdysozoa</taxon>
        <taxon>Arthropoda</taxon>
        <taxon>Hexapoda</taxon>
        <taxon>Insecta</taxon>
        <taxon>Pterygota</taxon>
        <taxon>Neoptera</taxon>
        <taxon>Endopterygota</taxon>
        <taxon>Diptera</taxon>
        <taxon>Brachycera</taxon>
        <taxon>Muscomorpha</taxon>
        <taxon>Tephritoidea</taxon>
        <taxon>Tephritidae</taxon>
        <taxon>Ceratitis</taxon>
        <taxon>Ceratitis</taxon>
    </lineage>
</organism>
<dbReference type="EMBL" id="GAMC01001123">
    <property type="protein sequence ID" value="JAC05433.1"/>
    <property type="molecule type" value="mRNA"/>
</dbReference>
<proteinExistence type="evidence at transcript level"/>
<reference evidence="1" key="1">
    <citation type="submission" date="2013-07" db="EMBL/GenBank/DDBJ databases">
        <authorList>
            <person name="Geib S."/>
        </authorList>
    </citation>
    <scope>NUCLEOTIDE SEQUENCE</scope>
</reference>
<protein>
    <submittedName>
        <fullName evidence="1">Uncharacterized protein</fullName>
    </submittedName>
</protein>
<dbReference type="AlphaFoldDB" id="W8C162"/>
<feature type="non-terminal residue" evidence="1">
    <location>
        <position position="120"/>
    </location>
</feature>
<name>W8C162_CERCA</name>
<accession>W8C162</accession>
<evidence type="ECO:0000313" key="1">
    <source>
        <dbReference type="EMBL" id="JAC05433.1"/>
    </source>
</evidence>